<feature type="domain" description="Type II/III secretion system secretin-like" evidence="3">
    <location>
        <begin position="310"/>
        <end position="472"/>
    </location>
</feature>
<organism evidence="5 6">
    <name type="scientific">Bauldia litoralis</name>
    <dbReference type="NCBI Taxonomy" id="665467"/>
    <lineage>
        <taxon>Bacteria</taxon>
        <taxon>Pseudomonadati</taxon>
        <taxon>Pseudomonadota</taxon>
        <taxon>Alphaproteobacteria</taxon>
        <taxon>Hyphomicrobiales</taxon>
        <taxon>Kaistiaceae</taxon>
        <taxon>Bauldia</taxon>
    </lineage>
</organism>
<feature type="signal peptide" evidence="2">
    <location>
        <begin position="1"/>
        <end position="30"/>
    </location>
</feature>
<dbReference type="InterPro" id="IPR001775">
    <property type="entry name" value="GspD/PilQ"/>
</dbReference>
<gene>
    <name evidence="5" type="ORF">SAMN02982931_04447</name>
</gene>
<dbReference type="PRINTS" id="PR00811">
    <property type="entry name" value="BCTERIALGSPD"/>
</dbReference>
<keyword evidence="6" id="KW-1185">Reference proteome</keyword>
<dbReference type="Proteomes" id="UP000199071">
    <property type="component" value="Unassembled WGS sequence"/>
</dbReference>
<dbReference type="GO" id="GO:0015627">
    <property type="term" value="C:type II protein secretion system complex"/>
    <property type="evidence" value="ECO:0007669"/>
    <property type="project" value="TreeGrafter"/>
</dbReference>
<dbReference type="EMBL" id="FMXQ01000012">
    <property type="protein sequence ID" value="SDB56143.1"/>
    <property type="molecule type" value="Genomic_DNA"/>
</dbReference>
<dbReference type="PANTHER" id="PTHR30332:SF17">
    <property type="entry name" value="TYPE IV PILIATION SYSTEM PROTEIN DR_0774-RELATED"/>
    <property type="match status" value="1"/>
</dbReference>
<keyword evidence="2" id="KW-0732">Signal</keyword>
<dbReference type="OrthoDB" id="9775455at2"/>
<feature type="chain" id="PRO_5011579858" evidence="2">
    <location>
        <begin position="31"/>
        <end position="525"/>
    </location>
</feature>
<evidence type="ECO:0000313" key="5">
    <source>
        <dbReference type="EMBL" id="SDB56143.1"/>
    </source>
</evidence>
<evidence type="ECO:0000256" key="2">
    <source>
        <dbReference type="SAM" id="SignalP"/>
    </source>
</evidence>
<dbReference type="InterPro" id="IPR032789">
    <property type="entry name" value="T2SS-T3SS_pil_N"/>
</dbReference>
<dbReference type="PANTHER" id="PTHR30332">
    <property type="entry name" value="PROBABLE GENERAL SECRETION PATHWAY PROTEIN D"/>
    <property type="match status" value="1"/>
</dbReference>
<evidence type="ECO:0000256" key="1">
    <source>
        <dbReference type="RuleBase" id="RU004003"/>
    </source>
</evidence>
<comment type="similarity">
    <text evidence="1">Belongs to the bacterial secretin family.</text>
</comment>
<sequence>MLVSFQRGCFAVAALGLALGAMAFIAPAQAGGGDDDIYFDSAVDGDVYGGDDIYAGAAITKSLKLGLNKALVVDLPRDARDVLISNPAIADAVMRTPRRIYLTGIAVGQASIIVFDRAGAQIVTLDLEVERDNSNLDALLRRLIPGSDIVVEIVSDNIILAGSVPTAADARKAQDIANIFVNGGANAQPGNGDGGGGESGSVNITLGSSEAPTSSVINMLTIEGEDQVHLKVTVAEVQRNILKQLGIDLNGAISVGSFKGLISSALPFGATNKAPESVGIAGSGSSSAGCGALGASSCTFNNGIMGAVRALDQTGMIKTLAEPTLTAISGESASFLAGGEFPVPSGRDQDGNVIIEYKPFGVALGFTPVVLSEGRISLRVKTEVSDLNTEDSIQLSGITLPSISVRRSETTLELPSGGSMVMAGMLRDNIRQAISGLPALSKLPVLGTLFRSRDFKRSETELVIIVTPYLVKPVSRTALAKPDDGFAPAGDATGTFLGRINRVYGVAGEPAPAGSYRGTYGFIFE</sequence>
<evidence type="ECO:0000313" key="6">
    <source>
        <dbReference type="Proteomes" id="UP000199071"/>
    </source>
</evidence>
<dbReference type="Pfam" id="PF00263">
    <property type="entry name" value="Secretin"/>
    <property type="match status" value="1"/>
</dbReference>
<dbReference type="InterPro" id="IPR004846">
    <property type="entry name" value="T2SS/T3SS_dom"/>
</dbReference>
<dbReference type="STRING" id="665467.SAMN02982931_04447"/>
<feature type="domain" description="Pilus formation protein N-terminal" evidence="4">
    <location>
        <begin position="61"/>
        <end position="130"/>
    </location>
</feature>
<proteinExistence type="inferred from homology"/>
<accession>A0A1G6EFE5</accession>
<dbReference type="GO" id="GO:0009306">
    <property type="term" value="P:protein secretion"/>
    <property type="evidence" value="ECO:0007669"/>
    <property type="project" value="InterPro"/>
</dbReference>
<reference evidence="5 6" key="1">
    <citation type="submission" date="2016-10" db="EMBL/GenBank/DDBJ databases">
        <authorList>
            <person name="de Groot N.N."/>
        </authorList>
    </citation>
    <scope>NUCLEOTIDE SEQUENCE [LARGE SCALE GENOMIC DNA]</scope>
    <source>
        <strain evidence="5 6">ATCC 35022</strain>
    </source>
</reference>
<name>A0A1G6EFE5_9HYPH</name>
<evidence type="ECO:0000259" key="3">
    <source>
        <dbReference type="Pfam" id="PF00263"/>
    </source>
</evidence>
<evidence type="ECO:0000259" key="4">
    <source>
        <dbReference type="Pfam" id="PF13629"/>
    </source>
</evidence>
<dbReference type="RefSeq" id="WP_090880440.1">
    <property type="nucleotide sequence ID" value="NZ_FMXQ01000012.1"/>
</dbReference>
<dbReference type="InterPro" id="IPR050810">
    <property type="entry name" value="Bact_Secretion_Sys_Channel"/>
</dbReference>
<protein>
    <submittedName>
        <fullName evidence="5">Pilus assembly protein CpaC</fullName>
    </submittedName>
</protein>
<dbReference type="Pfam" id="PF13629">
    <property type="entry name" value="T2SS-T3SS_pil_N"/>
    <property type="match status" value="1"/>
</dbReference>
<dbReference type="AlphaFoldDB" id="A0A1G6EFE5"/>